<reference evidence="2 3" key="1">
    <citation type="submission" date="2024-06" db="EMBL/GenBank/DDBJ databases">
        <title>The Natural Products Discovery Center: Release of the First 8490 Sequenced Strains for Exploring Actinobacteria Biosynthetic Diversity.</title>
        <authorList>
            <person name="Kalkreuter E."/>
            <person name="Kautsar S.A."/>
            <person name="Yang D."/>
            <person name="Bader C.D."/>
            <person name="Teijaro C.N."/>
            <person name="Fluegel L."/>
            <person name="Davis C.M."/>
            <person name="Simpson J.R."/>
            <person name="Lauterbach L."/>
            <person name="Steele A.D."/>
            <person name="Gui C."/>
            <person name="Meng S."/>
            <person name="Li G."/>
            <person name="Viehrig K."/>
            <person name="Ye F."/>
            <person name="Su P."/>
            <person name="Kiefer A.F."/>
            <person name="Nichols A."/>
            <person name="Cepeda A.J."/>
            <person name="Yan W."/>
            <person name="Fan B."/>
            <person name="Jiang Y."/>
            <person name="Adhikari A."/>
            <person name="Zheng C.-J."/>
            <person name="Schuster L."/>
            <person name="Cowan T.M."/>
            <person name="Smanski M.J."/>
            <person name="Chevrette M.G."/>
            <person name="De Carvalho L.P.S."/>
            <person name="Shen B."/>
        </authorList>
    </citation>
    <scope>NUCLEOTIDE SEQUENCE [LARGE SCALE GENOMIC DNA]</scope>
    <source>
        <strain evidence="2 3">NPDC000837</strain>
    </source>
</reference>
<gene>
    <name evidence="2" type="ORF">ABT276_01005</name>
</gene>
<comment type="caution">
    <text evidence="2">The sequence shown here is derived from an EMBL/GenBank/DDBJ whole genome shotgun (WGS) entry which is preliminary data.</text>
</comment>
<dbReference type="EMBL" id="JBEPBX010000001">
    <property type="protein sequence ID" value="MER6612004.1"/>
    <property type="molecule type" value="Genomic_DNA"/>
</dbReference>
<organism evidence="2 3">
    <name type="scientific">Streptomyces xantholiticus</name>
    <dbReference type="NCBI Taxonomy" id="68285"/>
    <lineage>
        <taxon>Bacteria</taxon>
        <taxon>Bacillati</taxon>
        <taxon>Actinomycetota</taxon>
        <taxon>Actinomycetes</taxon>
        <taxon>Kitasatosporales</taxon>
        <taxon>Streptomycetaceae</taxon>
        <taxon>Streptomyces</taxon>
    </lineage>
</organism>
<keyword evidence="3" id="KW-1185">Reference proteome</keyword>
<accession>A0ABV1UMJ0</accession>
<proteinExistence type="predicted"/>
<dbReference type="InterPro" id="IPR035398">
    <property type="entry name" value="Bac_rhamnosid_C"/>
</dbReference>
<name>A0ABV1UMJ0_9ACTN</name>
<dbReference type="Gene3D" id="2.60.420.10">
    <property type="entry name" value="Maltose phosphorylase, domain 3"/>
    <property type="match status" value="1"/>
</dbReference>
<evidence type="ECO:0000313" key="3">
    <source>
        <dbReference type="Proteomes" id="UP001445472"/>
    </source>
</evidence>
<dbReference type="Pfam" id="PF17390">
    <property type="entry name" value="Bac_rhamnosid_C"/>
    <property type="match status" value="1"/>
</dbReference>
<protein>
    <submittedName>
        <fullName evidence="2">Alpha-L-rhamnosidase C-terminal domain-containing protein</fullName>
    </submittedName>
</protein>
<dbReference type="Proteomes" id="UP001445472">
    <property type="component" value="Unassembled WGS sequence"/>
</dbReference>
<dbReference type="RefSeq" id="WP_351974715.1">
    <property type="nucleotide sequence ID" value="NZ_JBEPBX010000001.1"/>
</dbReference>
<evidence type="ECO:0000259" key="1">
    <source>
        <dbReference type="Pfam" id="PF17390"/>
    </source>
</evidence>
<sequence length="73" mass="8367">MRYAGYRTFTVRPDARTGADRVRTSIRTVRGRASVDRARSEDRLLLAVEVPVARRPRRMCRRPNGRTRAAPQG</sequence>
<evidence type="ECO:0000313" key="2">
    <source>
        <dbReference type="EMBL" id="MER6612004.1"/>
    </source>
</evidence>
<feature type="domain" description="Alpha-L-rhamnosidase C-terminal" evidence="1">
    <location>
        <begin position="4"/>
        <end position="52"/>
    </location>
</feature>